<sequence length="548" mass="62137">MSDNKPTPTPEEIAQAQEQVAARVKEEGAPGSDAAPVIDHEFVRRCLYAGQKGDGLMFAALNRGKLLNVPTPKGPGVWYEWTKSFWKEVTVFRAEAAVESVVARYEETRLDCEVKIAEAKQARDDEAVKRLDRLSKRLRKNIDDLREGAGVTAALRFSLSNDDPLLVRMEDFDADPYLLGVGNGVVDLRTGEFRQARPDDMLRRTCPVEWQGIDAPCELWPSFVQEIVGEDPDVAAFLQRVFGYALTGLSSEPLFVVLAGEGRNGKTVMVETLGKVCGGYMAPIPAELLLDQGQARDADKPTPTIMSLNGLRLAYATESDENRRFSVARVKWLSGDDRLTGRYMWDRDPTSFYPTHTLFLLTNHKPHAGAHEYAFWDRLRLVNFPFRYVDNPTRDGERKRDSTIPERLAKELPGILAWLVRGCLLWQREGISPPKSVLAATEEYQREEDHVQDFVDECLLPTPEARVSATEIYDLYTRWYFKNRGKYVPTMNTFGKHLGRKIRKERRGGTVYYYDVRLNPDAQEAYPEKKSKDSKDSGYSGWNDRPAP</sequence>
<dbReference type="InterPro" id="IPR006500">
    <property type="entry name" value="Helicase_put_C_phage/plasmid"/>
</dbReference>
<dbReference type="PANTHER" id="PTHR35372:SF2">
    <property type="entry name" value="SF3 HELICASE DOMAIN-CONTAINING PROTEIN"/>
    <property type="match status" value="1"/>
</dbReference>
<dbReference type="GO" id="GO:0005524">
    <property type="term" value="F:ATP binding"/>
    <property type="evidence" value="ECO:0007669"/>
    <property type="project" value="UniProtKB-KW"/>
</dbReference>
<dbReference type="Pfam" id="PF08706">
    <property type="entry name" value="D5_N"/>
    <property type="match status" value="1"/>
</dbReference>
<keyword evidence="3" id="KW-0067">ATP-binding</keyword>
<dbReference type="eggNOG" id="COG3378">
    <property type="taxonomic scope" value="Bacteria"/>
</dbReference>
<evidence type="ECO:0000256" key="2">
    <source>
        <dbReference type="ARBA" id="ARBA00022801"/>
    </source>
</evidence>
<evidence type="ECO:0000256" key="4">
    <source>
        <dbReference type="SAM" id="Coils"/>
    </source>
</evidence>
<keyword evidence="2" id="KW-0378">Hydrolase</keyword>
<proteinExistence type="predicted"/>
<dbReference type="OrthoDB" id="9763644at2"/>
<dbReference type="PROSITE" id="PS51206">
    <property type="entry name" value="SF3_HELICASE_1"/>
    <property type="match status" value="1"/>
</dbReference>
<name>I2Q2R3_9BACT</name>
<dbReference type="InterPro" id="IPR051620">
    <property type="entry name" value="ORF904-like_C"/>
</dbReference>
<evidence type="ECO:0000256" key="5">
    <source>
        <dbReference type="SAM" id="MobiDB-lite"/>
    </source>
</evidence>
<feature type="compositionally biased region" description="Basic and acidic residues" evidence="5">
    <location>
        <begin position="526"/>
        <end position="536"/>
    </location>
</feature>
<accession>I2Q2R3</accession>
<gene>
    <name evidence="7" type="ORF">DesU5LDRAFT_2406</name>
</gene>
<dbReference type="NCBIfam" id="TIGR01613">
    <property type="entry name" value="primase_Cterm"/>
    <property type="match status" value="1"/>
</dbReference>
<dbReference type="AlphaFoldDB" id="I2Q2R3"/>
<evidence type="ECO:0000313" key="7">
    <source>
        <dbReference type="EMBL" id="EIG54069.1"/>
    </source>
</evidence>
<dbReference type="InterPro" id="IPR014818">
    <property type="entry name" value="Phage/plasmid_primase_P4_C"/>
</dbReference>
<feature type="compositionally biased region" description="Low complexity" evidence="5">
    <location>
        <begin position="11"/>
        <end position="22"/>
    </location>
</feature>
<keyword evidence="1" id="KW-0547">Nucleotide-binding</keyword>
<feature type="region of interest" description="Disordered" evidence="5">
    <location>
        <begin position="524"/>
        <end position="548"/>
    </location>
</feature>
<feature type="region of interest" description="Disordered" evidence="5">
    <location>
        <begin position="1"/>
        <end position="33"/>
    </location>
</feature>
<keyword evidence="4" id="KW-0175">Coiled coil</keyword>
<organism evidence="7">
    <name type="scientific">Desulfovibrio sp. U5L</name>
    <dbReference type="NCBI Taxonomy" id="596152"/>
    <lineage>
        <taxon>Bacteria</taxon>
        <taxon>Pseudomonadati</taxon>
        <taxon>Thermodesulfobacteriota</taxon>
        <taxon>Desulfovibrionia</taxon>
        <taxon>Desulfovibrionales</taxon>
        <taxon>Desulfovibrionaceae</taxon>
        <taxon>Desulfovibrio</taxon>
    </lineage>
</organism>
<dbReference type="STRING" id="596152.DesU5LDRAFT_2406"/>
<evidence type="ECO:0000256" key="1">
    <source>
        <dbReference type="ARBA" id="ARBA00022741"/>
    </source>
</evidence>
<reference evidence="7" key="1">
    <citation type="submission" date="2011-11" db="EMBL/GenBank/DDBJ databases">
        <title>Improved High-Quality Draft sequence of Desulfovibrio sp. U5L.</title>
        <authorList>
            <consortium name="US DOE Joint Genome Institute"/>
            <person name="Lucas S."/>
            <person name="Han J."/>
            <person name="Lapidus A."/>
            <person name="Cheng J.-F."/>
            <person name="Goodwin L."/>
            <person name="Pitluck S."/>
            <person name="Peters L."/>
            <person name="Ovchinnikova G."/>
            <person name="Held B."/>
            <person name="Detter J.C."/>
            <person name="Han C."/>
            <person name="Tapia R."/>
            <person name="Land M."/>
            <person name="Hauser L."/>
            <person name="Kyrpides N."/>
            <person name="Ivanova N."/>
            <person name="Pagani I."/>
            <person name="Gabster J."/>
            <person name="Walker C."/>
            <person name="Stolyar S."/>
            <person name="Stahl D."/>
            <person name="Arkin A."/>
            <person name="Dehal P."/>
            <person name="Hazen T."/>
            <person name="Woyke T."/>
        </authorList>
    </citation>
    <scope>NUCLEOTIDE SEQUENCE [LARGE SCALE GENOMIC DNA]</scope>
    <source>
        <strain evidence="7">U5L</strain>
    </source>
</reference>
<feature type="domain" description="SF3 helicase" evidence="6">
    <location>
        <begin position="233"/>
        <end position="399"/>
    </location>
</feature>
<dbReference type="HOGENOM" id="CLU_018483_2_3_7"/>
<feature type="coiled-coil region" evidence="4">
    <location>
        <begin position="102"/>
        <end position="148"/>
    </location>
</feature>
<dbReference type="GO" id="GO:0016787">
    <property type="term" value="F:hydrolase activity"/>
    <property type="evidence" value="ECO:0007669"/>
    <property type="project" value="UniProtKB-KW"/>
</dbReference>
<dbReference type="PANTHER" id="PTHR35372">
    <property type="entry name" value="ATP BINDING PROTEIN-RELATED"/>
    <property type="match status" value="1"/>
</dbReference>
<dbReference type="EMBL" id="JH600068">
    <property type="protein sequence ID" value="EIG54069.1"/>
    <property type="molecule type" value="Genomic_DNA"/>
</dbReference>
<protein>
    <submittedName>
        <fullName evidence="7">Phage/plasmid primase, P4 family, C-terminal domain</fullName>
    </submittedName>
</protein>
<evidence type="ECO:0000259" key="6">
    <source>
        <dbReference type="PROSITE" id="PS51206"/>
    </source>
</evidence>
<dbReference type="SMART" id="SM00885">
    <property type="entry name" value="D5_N"/>
    <property type="match status" value="1"/>
</dbReference>
<evidence type="ECO:0000256" key="3">
    <source>
        <dbReference type="ARBA" id="ARBA00022840"/>
    </source>
</evidence>
<dbReference type="InterPro" id="IPR014015">
    <property type="entry name" value="Helicase_SF3_DNA-vir"/>
</dbReference>